<dbReference type="InterPro" id="IPR050807">
    <property type="entry name" value="TransReg_Diox_bact_type"/>
</dbReference>
<dbReference type="SMART" id="SM00530">
    <property type="entry name" value="HTH_XRE"/>
    <property type="match status" value="1"/>
</dbReference>
<sequence>MEISEKLKDLRTFKNLSTYDLAEKTGIPQSTISKLENGNRKIDTDILQKIADAMDVPIDIFFQKQSPSEILGKKVTYEKLKEWDDKYTNVVEESKSPYVSNSSLKGAIRTKLIEDKQFKDAEEAMKFILEQPSVMGYGGFDTSKMSDQDIIDFANELLNIIKMLGPKYNK</sequence>
<dbReference type="InterPro" id="IPR010982">
    <property type="entry name" value="Lambda_DNA-bd_dom_sf"/>
</dbReference>
<evidence type="ECO:0000313" key="3">
    <source>
        <dbReference type="EMBL" id="EKN40875.1"/>
    </source>
</evidence>
<organism evidence="3 4">
    <name type="scientific">Clostridium botulinum CFSAN001627</name>
    <dbReference type="NCBI Taxonomy" id="1232189"/>
    <lineage>
        <taxon>Bacteria</taxon>
        <taxon>Bacillati</taxon>
        <taxon>Bacillota</taxon>
        <taxon>Clostridia</taxon>
        <taxon>Eubacteriales</taxon>
        <taxon>Clostridiaceae</taxon>
        <taxon>Clostridium</taxon>
    </lineage>
</organism>
<accession>M1ZVW3</accession>
<dbReference type="PROSITE" id="PS50943">
    <property type="entry name" value="HTH_CROC1"/>
    <property type="match status" value="1"/>
</dbReference>
<protein>
    <submittedName>
        <fullName evidence="3">MerR family transcriptional regulator</fullName>
    </submittedName>
</protein>
<dbReference type="Proteomes" id="UP000011944">
    <property type="component" value="Unassembled WGS sequence"/>
</dbReference>
<name>M1ZVW3_CLOBO</name>
<dbReference type="GO" id="GO:0005829">
    <property type="term" value="C:cytosol"/>
    <property type="evidence" value="ECO:0007669"/>
    <property type="project" value="TreeGrafter"/>
</dbReference>
<dbReference type="PATRIC" id="fig|1232189.3.peg.2621"/>
<dbReference type="PANTHER" id="PTHR46797">
    <property type="entry name" value="HTH-TYPE TRANSCRIPTIONAL REGULATOR"/>
    <property type="match status" value="1"/>
</dbReference>
<dbReference type="Gene3D" id="1.10.260.40">
    <property type="entry name" value="lambda repressor-like DNA-binding domains"/>
    <property type="match status" value="1"/>
</dbReference>
<evidence type="ECO:0000256" key="1">
    <source>
        <dbReference type="ARBA" id="ARBA00023125"/>
    </source>
</evidence>
<dbReference type="CDD" id="cd00093">
    <property type="entry name" value="HTH_XRE"/>
    <property type="match status" value="1"/>
</dbReference>
<dbReference type="PANTHER" id="PTHR46797:SF1">
    <property type="entry name" value="METHYLPHOSPHONATE SYNTHASE"/>
    <property type="match status" value="1"/>
</dbReference>
<keyword evidence="1" id="KW-0238">DNA-binding</keyword>
<gene>
    <name evidence="3" type="ORF">CFSAN001627_16673</name>
</gene>
<comment type="caution">
    <text evidence="3">The sequence shown here is derived from an EMBL/GenBank/DDBJ whole genome shotgun (WGS) entry which is preliminary data.</text>
</comment>
<dbReference type="GO" id="GO:0003677">
    <property type="term" value="F:DNA binding"/>
    <property type="evidence" value="ECO:0007669"/>
    <property type="project" value="UniProtKB-KW"/>
</dbReference>
<evidence type="ECO:0000259" key="2">
    <source>
        <dbReference type="PROSITE" id="PS50943"/>
    </source>
</evidence>
<dbReference type="InterPro" id="IPR001387">
    <property type="entry name" value="Cro/C1-type_HTH"/>
</dbReference>
<dbReference type="GO" id="GO:0003700">
    <property type="term" value="F:DNA-binding transcription factor activity"/>
    <property type="evidence" value="ECO:0007669"/>
    <property type="project" value="TreeGrafter"/>
</dbReference>
<proteinExistence type="predicted"/>
<feature type="domain" description="HTH cro/C1-type" evidence="2">
    <location>
        <begin position="7"/>
        <end position="61"/>
    </location>
</feature>
<reference evidence="3 4" key="1">
    <citation type="submission" date="2012-10" db="EMBL/GenBank/DDBJ databases">
        <authorList>
            <person name="Strain E.A."/>
            <person name="Brown E."/>
            <person name="Allard M.W."/>
            <person name="Gonzalez-Escalona N."/>
            <person name="Timme R."/>
        </authorList>
    </citation>
    <scope>NUCLEOTIDE SEQUENCE [LARGE SCALE GENOMIC DNA]</scope>
    <source>
        <strain evidence="3 4">CFSAN001627</strain>
    </source>
</reference>
<dbReference type="Pfam" id="PF01381">
    <property type="entry name" value="HTH_3"/>
    <property type="match status" value="1"/>
</dbReference>
<dbReference type="EMBL" id="AMXI01001016">
    <property type="protein sequence ID" value="EKN40875.1"/>
    <property type="molecule type" value="Genomic_DNA"/>
</dbReference>
<evidence type="ECO:0000313" key="4">
    <source>
        <dbReference type="Proteomes" id="UP000011944"/>
    </source>
</evidence>
<reference evidence="3 4" key="2">
    <citation type="submission" date="2013-03" db="EMBL/GenBank/DDBJ databases">
        <title>Diversity in Clostridium botulinum.</title>
        <authorList>
            <person name="Timme R.E."/>
            <person name="Allard M."/>
            <person name="Luo Y."/>
            <person name="Strain E."/>
            <person name="Gonzalez-Escalona N."/>
            <person name="Brown E."/>
        </authorList>
    </citation>
    <scope>NUCLEOTIDE SEQUENCE [LARGE SCALE GENOMIC DNA]</scope>
    <source>
        <strain evidence="3 4">CFSAN001627</strain>
    </source>
</reference>
<dbReference type="SUPFAM" id="SSF47413">
    <property type="entry name" value="lambda repressor-like DNA-binding domains"/>
    <property type="match status" value="1"/>
</dbReference>
<dbReference type="AlphaFoldDB" id="M1ZVW3"/>